<keyword evidence="3" id="KW-1185">Reference proteome</keyword>
<sequence>MYKRWPCVLVWFWSCRDKLTASAWYIQYMLDADVEMFSCPAVSFQQPFSTLTLCSLSDLFPQTAITHYITVQCSAVQHSAVLILPVIPPSGKSVCLIPRSPPAHPLPDPHAWRAHKRGSEISGICAVAVEDREVGVEVGRKIECYASSQSWYTDRMICLCD</sequence>
<dbReference type="GeneID" id="54578229"/>
<proteinExistence type="predicted"/>
<feature type="signal peptide" evidence="1">
    <location>
        <begin position="1"/>
        <end position="21"/>
    </location>
</feature>
<evidence type="ECO:0008006" key="4">
    <source>
        <dbReference type="Google" id="ProtNLM"/>
    </source>
</evidence>
<evidence type="ECO:0000313" key="3">
    <source>
        <dbReference type="Proteomes" id="UP000800094"/>
    </source>
</evidence>
<gene>
    <name evidence="2" type="ORF">BU26DRAFT_45597</name>
</gene>
<dbReference type="EMBL" id="ML987198">
    <property type="protein sequence ID" value="KAF2246439.1"/>
    <property type="molecule type" value="Genomic_DNA"/>
</dbReference>
<reference evidence="2" key="1">
    <citation type="journal article" date="2020" name="Stud. Mycol.">
        <title>101 Dothideomycetes genomes: a test case for predicting lifestyles and emergence of pathogens.</title>
        <authorList>
            <person name="Haridas S."/>
            <person name="Albert R."/>
            <person name="Binder M."/>
            <person name="Bloem J."/>
            <person name="Labutti K."/>
            <person name="Salamov A."/>
            <person name="Andreopoulos B."/>
            <person name="Baker S."/>
            <person name="Barry K."/>
            <person name="Bills G."/>
            <person name="Bluhm B."/>
            <person name="Cannon C."/>
            <person name="Castanera R."/>
            <person name="Culley D."/>
            <person name="Daum C."/>
            <person name="Ezra D."/>
            <person name="Gonzalez J."/>
            <person name="Henrissat B."/>
            <person name="Kuo A."/>
            <person name="Liang C."/>
            <person name="Lipzen A."/>
            <person name="Lutzoni F."/>
            <person name="Magnuson J."/>
            <person name="Mondo S."/>
            <person name="Nolan M."/>
            <person name="Ohm R."/>
            <person name="Pangilinan J."/>
            <person name="Park H.-J."/>
            <person name="Ramirez L."/>
            <person name="Alfaro M."/>
            <person name="Sun H."/>
            <person name="Tritt A."/>
            <person name="Yoshinaga Y."/>
            <person name="Zwiers L.-H."/>
            <person name="Turgeon B."/>
            <person name="Goodwin S."/>
            <person name="Spatafora J."/>
            <person name="Crous P."/>
            <person name="Grigoriev I."/>
        </authorList>
    </citation>
    <scope>NUCLEOTIDE SEQUENCE</scope>
    <source>
        <strain evidence="2">CBS 122368</strain>
    </source>
</reference>
<keyword evidence="1" id="KW-0732">Signal</keyword>
<accession>A0A6A6I8A0</accession>
<dbReference type="RefSeq" id="XP_033681443.1">
    <property type="nucleotide sequence ID" value="XM_033824899.1"/>
</dbReference>
<feature type="chain" id="PRO_5025683822" description="Ig-like domain-containing protein" evidence="1">
    <location>
        <begin position="22"/>
        <end position="161"/>
    </location>
</feature>
<name>A0A6A6I8A0_9PLEO</name>
<dbReference type="Proteomes" id="UP000800094">
    <property type="component" value="Unassembled WGS sequence"/>
</dbReference>
<evidence type="ECO:0000313" key="2">
    <source>
        <dbReference type="EMBL" id="KAF2246439.1"/>
    </source>
</evidence>
<organism evidence="2 3">
    <name type="scientific">Trematosphaeria pertusa</name>
    <dbReference type="NCBI Taxonomy" id="390896"/>
    <lineage>
        <taxon>Eukaryota</taxon>
        <taxon>Fungi</taxon>
        <taxon>Dikarya</taxon>
        <taxon>Ascomycota</taxon>
        <taxon>Pezizomycotina</taxon>
        <taxon>Dothideomycetes</taxon>
        <taxon>Pleosporomycetidae</taxon>
        <taxon>Pleosporales</taxon>
        <taxon>Massarineae</taxon>
        <taxon>Trematosphaeriaceae</taxon>
        <taxon>Trematosphaeria</taxon>
    </lineage>
</organism>
<dbReference type="AlphaFoldDB" id="A0A6A6I8A0"/>
<protein>
    <recommendedName>
        <fullName evidence="4">Ig-like domain-containing protein</fullName>
    </recommendedName>
</protein>
<evidence type="ECO:0000256" key="1">
    <source>
        <dbReference type="SAM" id="SignalP"/>
    </source>
</evidence>